<dbReference type="Gene3D" id="3.40.50.300">
    <property type="entry name" value="P-loop containing nucleotide triphosphate hydrolases"/>
    <property type="match status" value="1"/>
</dbReference>
<evidence type="ECO:0000256" key="4">
    <source>
        <dbReference type="ARBA" id="ARBA00022840"/>
    </source>
</evidence>
<dbReference type="InterPro" id="IPR038718">
    <property type="entry name" value="SNF2-like_sf"/>
</dbReference>
<dbReference type="GO" id="GO:0016787">
    <property type="term" value="F:hydrolase activity"/>
    <property type="evidence" value="ECO:0007669"/>
    <property type="project" value="UniProtKB-KW"/>
</dbReference>
<evidence type="ECO:0000313" key="7">
    <source>
        <dbReference type="EMBL" id="KXS18467.1"/>
    </source>
</evidence>
<keyword evidence="8" id="KW-1185">Reference proteome</keyword>
<dbReference type="PROSITE" id="PS51194">
    <property type="entry name" value="HELICASE_CTER"/>
    <property type="match status" value="1"/>
</dbReference>
<gene>
    <name evidence="7" type="ORF">M427DRAFT_96122</name>
</gene>
<dbReference type="Gene3D" id="3.40.50.10810">
    <property type="entry name" value="Tandem AAA-ATPase domain"/>
    <property type="match status" value="1"/>
</dbReference>
<keyword evidence="2" id="KW-0547">Nucleotide-binding</keyword>
<dbReference type="PROSITE" id="PS00690">
    <property type="entry name" value="DEAH_ATP_HELICASE"/>
    <property type="match status" value="1"/>
</dbReference>
<dbReference type="InterPro" id="IPR050628">
    <property type="entry name" value="SNF2_RAD54_helicase_TF"/>
</dbReference>
<dbReference type="InterPro" id="IPR014001">
    <property type="entry name" value="Helicase_ATP-bd"/>
</dbReference>
<dbReference type="PROSITE" id="PS51192">
    <property type="entry name" value="HELICASE_ATP_BIND_1"/>
    <property type="match status" value="1"/>
</dbReference>
<evidence type="ECO:0000256" key="3">
    <source>
        <dbReference type="ARBA" id="ARBA00022801"/>
    </source>
</evidence>
<dbReference type="GO" id="GO:0006281">
    <property type="term" value="P:DNA repair"/>
    <property type="evidence" value="ECO:0007669"/>
    <property type="project" value="TreeGrafter"/>
</dbReference>
<proteinExistence type="predicted"/>
<dbReference type="CDD" id="cd18793">
    <property type="entry name" value="SF2_C_SNF"/>
    <property type="match status" value="1"/>
</dbReference>
<keyword evidence="3" id="KW-0378">Hydrolase</keyword>
<dbReference type="InterPro" id="IPR001650">
    <property type="entry name" value="Helicase_C-like"/>
</dbReference>
<dbReference type="PANTHER" id="PTHR45626">
    <property type="entry name" value="TRANSCRIPTION TERMINATION FACTOR 2-RELATED"/>
    <property type="match status" value="1"/>
</dbReference>
<dbReference type="STRING" id="1344416.A0A139ANY0"/>
<dbReference type="EMBL" id="KQ965742">
    <property type="protein sequence ID" value="KXS18467.1"/>
    <property type="molecule type" value="Genomic_DNA"/>
</dbReference>
<dbReference type="AlphaFoldDB" id="A0A139ANY0"/>
<dbReference type="OrthoDB" id="423559at2759"/>
<dbReference type="SUPFAM" id="SSF52540">
    <property type="entry name" value="P-loop containing nucleoside triphosphate hydrolases"/>
    <property type="match status" value="2"/>
</dbReference>
<dbReference type="Pfam" id="PF00176">
    <property type="entry name" value="SNF2-rel_dom"/>
    <property type="match status" value="1"/>
</dbReference>
<comment type="subcellular location">
    <subcellularLocation>
        <location evidence="1">Nucleus</location>
    </subcellularLocation>
</comment>
<dbReference type="GO" id="GO:0005524">
    <property type="term" value="F:ATP binding"/>
    <property type="evidence" value="ECO:0007669"/>
    <property type="project" value="UniProtKB-KW"/>
</dbReference>
<dbReference type="InterPro" id="IPR000330">
    <property type="entry name" value="SNF2_N"/>
</dbReference>
<protein>
    <recommendedName>
        <fullName evidence="9">P-loop containing nucleoside triphosphate hydrolase protein</fullName>
    </recommendedName>
</protein>
<dbReference type="InterPro" id="IPR002464">
    <property type="entry name" value="DNA/RNA_helicase_DEAH_CS"/>
</dbReference>
<name>A0A139ANY0_GONPJ</name>
<feature type="domain" description="Helicase C-terminal" evidence="6">
    <location>
        <begin position="373"/>
        <end position="531"/>
    </location>
</feature>
<dbReference type="Pfam" id="PF00271">
    <property type="entry name" value="Helicase_C"/>
    <property type="match status" value="1"/>
</dbReference>
<dbReference type="SMART" id="SM00490">
    <property type="entry name" value="HELICc"/>
    <property type="match status" value="1"/>
</dbReference>
<dbReference type="PANTHER" id="PTHR45626:SF14">
    <property type="entry name" value="ATP-DEPENDENT DNA HELICASE (EUROFUNG)"/>
    <property type="match status" value="1"/>
</dbReference>
<dbReference type="GO" id="GO:0008094">
    <property type="term" value="F:ATP-dependent activity, acting on DNA"/>
    <property type="evidence" value="ECO:0007669"/>
    <property type="project" value="TreeGrafter"/>
</dbReference>
<dbReference type="GO" id="GO:0005634">
    <property type="term" value="C:nucleus"/>
    <property type="evidence" value="ECO:0007669"/>
    <property type="project" value="UniProtKB-SubCell"/>
</dbReference>
<dbReference type="InterPro" id="IPR027417">
    <property type="entry name" value="P-loop_NTPase"/>
</dbReference>
<dbReference type="CDD" id="cd18008">
    <property type="entry name" value="DEXDc_SHPRH-like"/>
    <property type="match status" value="1"/>
</dbReference>
<evidence type="ECO:0000259" key="6">
    <source>
        <dbReference type="PROSITE" id="PS51194"/>
    </source>
</evidence>
<evidence type="ECO:0000256" key="2">
    <source>
        <dbReference type="ARBA" id="ARBA00022741"/>
    </source>
</evidence>
<evidence type="ECO:0000256" key="1">
    <source>
        <dbReference type="ARBA" id="ARBA00004123"/>
    </source>
</evidence>
<sequence>MSHTGLTPLFTGKTVQSISLILTNPPPPSGQRVTLVVAPLSLMSQWHDEIKAKTAPGSLKVLVHHGPKRAKDLKKFSGVDVILTSYSTLQQECPASKKKSRKDADETDLLAPSKAAGPLLQMRYHRVILDEAHNIKNKDTATAKACFELSAEYRWCLTGTPIQNSVEDLYSLLKFLKFKPHDDHTFFKTHITMWLNRGKGITAIKRLQVIMKAILLRRTKASVDLKLPPKTINHVLCDFSEVERKLYNEHEATAKAKVSELVDQAGDDGKVNTISALNILLRLRQICNHAKLIGATDLDSVEGENGGDETDEMEELAAQLGSMSVTSKCSYCLDPLGHGEVGRCRRCITVLGEETSSRTGALDSPRNSAKANMTIEILNRIRQDRPHAKTIVFSQFVKMIDLLEAPLEANGIEFLRYEGKMNEKARAEVLQKFRTMGRYRVLLASLKCASLGLNLTVATNVILFDPWWNPAVENQAMDRVHRLGQTSPVSVYKITVRDTVEDRILELQARKAALADGALGEGVFNNRNKSKLTLEEIAYIFSGEDEGGTSGKAKRRM</sequence>
<dbReference type="Proteomes" id="UP000070544">
    <property type="component" value="Unassembled WGS sequence"/>
</dbReference>
<dbReference type="SMART" id="SM00487">
    <property type="entry name" value="DEXDc"/>
    <property type="match status" value="1"/>
</dbReference>
<dbReference type="InterPro" id="IPR049730">
    <property type="entry name" value="SNF2/RAD54-like_C"/>
</dbReference>
<organism evidence="7 8">
    <name type="scientific">Gonapodya prolifera (strain JEL478)</name>
    <name type="common">Monoblepharis prolifera</name>
    <dbReference type="NCBI Taxonomy" id="1344416"/>
    <lineage>
        <taxon>Eukaryota</taxon>
        <taxon>Fungi</taxon>
        <taxon>Fungi incertae sedis</taxon>
        <taxon>Chytridiomycota</taxon>
        <taxon>Chytridiomycota incertae sedis</taxon>
        <taxon>Monoblepharidomycetes</taxon>
        <taxon>Monoblepharidales</taxon>
        <taxon>Gonapodyaceae</taxon>
        <taxon>Gonapodya</taxon>
    </lineage>
</organism>
<evidence type="ECO:0000313" key="8">
    <source>
        <dbReference type="Proteomes" id="UP000070544"/>
    </source>
</evidence>
<accession>A0A139ANY0</accession>
<dbReference type="OMA" id="GQECISK"/>
<evidence type="ECO:0000259" key="5">
    <source>
        <dbReference type="PROSITE" id="PS51192"/>
    </source>
</evidence>
<reference evidence="7 8" key="1">
    <citation type="journal article" date="2015" name="Genome Biol. Evol.">
        <title>Phylogenomic analyses indicate that early fungi evolved digesting cell walls of algal ancestors of land plants.</title>
        <authorList>
            <person name="Chang Y."/>
            <person name="Wang S."/>
            <person name="Sekimoto S."/>
            <person name="Aerts A.L."/>
            <person name="Choi C."/>
            <person name="Clum A."/>
            <person name="LaButti K.M."/>
            <person name="Lindquist E.A."/>
            <person name="Yee Ngan C."/>
            <person name="Ohm R.A."/>
            <person name="Salamov A.A."/>
            <person name="Grigoriev I.V."/>
            <person name="Spatafora J.W."/>
            <person name="Berbee M.L."/>
        </authorList>
    </citation>
    <scope>NUCLEOTIDE SEQUENCE [LARGE SCALE GENOMIC DNA]</scope>
    <source>
        <strain evidence="7 8">JEL478</strain>
    </source>
</reference>
<feature type="domain" description="Helicase ATP-binding" evidence="5">
    <location>
        <begin position="1"/>
        <end position="179"/>
    </location>
</feature>
<keyword evidence="4" id="KW-0067">ATP-binding</keyword>
<evidence type="ECO:0008006" key="9">
    <source>
        <dbReference type="Google" id="ProtNLM"/>
    </source>
</evidence>